<gene>
    <name evidence="6" type="ORF">PPENT_87.1.T0100219</name>
</gene>
<accession>A0A8S1SSY7</accession>
<dbReference type="Pfam" id="PF00512">
    <property type="entry name" value="HisKA"/>
    <property type="match status" value="1"/>
</dbReference>
<evidence type="ECO:0000259" key="4">
    <source>
        <dbReference type="PROSITE" id="PS50109"/>
    </source>
</evidence>
<dbReference type="AlphaFoldDB" id="A0A8S1SSY7"/>
<dbReference type="Pfam" id="PF00072">
    <property type="entry name" value="Response_reg"/>
    <property type="match status" value="1"/>
</dbReference>
<protein>
    <submittedName>
        <fullName evidence="6">Uncharacterized protein</fullName>
    </submittedName>
</protein>
<dbReference type="InterPro" id="IPR050956">
    <property type="entry name" value="2C_system_His_kinase"/>
</dbReference>
<dbReference type="SMART" id="SM00448">
    <property type="entry name" value="REC"/>
    <property type="match status" value="1"/>
</dbReference>
<evidence type="ECO:0000256" key="1">
    <source>
        <dbReference type="ARBA" id="ARBA00022553"/>
    </source>
</evidence>
<feature type="transmembrane region" description="Helical" evidence="3">
    <location>
        <begin position="31"/>
        <end position="48"/>
    </location>
</feature>
<dbReference type="InterPro" id="IPR001789">
    <property type="entry name" value="Sig_transdc_resp-reg_receiver"/>
</dbReference>
<reference evidence="6" key="1">
    <citation type="submission" date="2021-01" db="EMBL/GenBank/DDBJ databases">
        <authorList>
            <consortium name="Genoscope - CEA"/>
            <person name="William W."/>
        </authorList>
    </citation>
    <scope>NUCLEOTIDE SEQUENCE</scope>
</reference>
<sequence>MLSDDQILQIVLTVDSMILHLQFYLTDEVQYLIMGLSSVGFHIILFIAEQLWNNTSFKMILNILKLAWILFISQLLYQYWMVHIGIQIVCILKLNQSKTKLLIPIVFTMHLVSITSANIDYLPTGIIRNCLSYFLLLYLFKKPTYNINQAQDIIKQITSNIYIILDNNLNPLYDEESFEQIQKEQVIIQQDEQVDHILTHRESIKIGIYPKFIDNKNTYEFKQVLSQIKTNNKEWSKQKYDTFTDSVIIIKKLYLGNDHVYKFCNCINKKKELYYLVVKKQKKNQQNQNQNQIDIADERTKKMMKTLSKVSHDMRTPLNAIINMQLCLREQIDTHLFNRYLKPSLNSCRLLLNLVNDILDQAQLQNNKIRLVFRKFNLKRLIEKTISIFDIQKEKKELKIILNYCNNSQVNQFVNSDKNRIRQVIMNLLSNAIKYSEAKNKIIINCDYQKINSTFIISVTDSGLGIKPENLQSLFQEFSRVDDHANRDVNPNGIGLGLLISNELSKILSYNNEGISVQSEYGNGSTFSFSILNQKPSDEDLSISQSSEIPAQEIQKLPESHFLNSQSLRQNSQDFAVAIRHTSCENCQAIQISSNQDIKKYNLRVNSSNLLSSNRLLPFNTDNEKSYQRKSTTQSNLIIEQINSWSDPSQKLPPILIVDDNEFNIIVLQYILEQLFLTCDSAISGEIAIKKCRQRIKDFNQYKIIFLDIEMPGMDGMETANRLLDIDKTLKIVACTGNRQSPEQLEVYKKVGMFGAIEKPVTKANLRDLLCKILEQRNDAQFSHYF</sequence>
<keyword evidence="3" id="KW-0472">Membrane</keyword>
<dbReference type="Proteomes" id="UP000689195">
    <property type="component" value="Unassembled WGS sequence"/>
</dbReference>
<name>A0A8S1SSY7_9CILI</name>
<feature type="transmembrane region" description="Helical" evidence="3">
    <location>
        <begin position="60"/>
        <end position="80"/>
    </location>
</feature>
<dbReference type="InterPro" id="IPR003661">
    <property type="entry name" value="HisK_dim/P_dom"/>
</dbReference>
<dbReference type="Pfam" id="PF02518">
    <property type="entry name" value="HATPase_c"/>
    <property type="match status" value="1"/>
</dbReference>
<dbReference type="PANTHER" id="PTHR43719">
    <property type="entry name" value="TWO-COMPONENT HISTIDINE KINASE"/>
    <property type="match status" value="1"/>
</dbReference>
<keyword evidence="3" id="KW-0812">Transmembrane</keyword>
<dbReference type="InterPro" id="IPR003594">
    <property type="entry name" value="HATPase_dom"/>
</dbReference>
<dbReference type="PROSITE" id="PS50110">
    <property type="entry name" value="RESPONSE_REGULATORY"/>
    <property type="match status" value="1"/>
</dbReference>
<dbReference type="SMART" id="SM00388">
    <property type="entry name" value="HisKA"/>
    <property type="match status" value="1"/>
</dbReference>
<dbReference type="EMBL" id="CAJJDO010000010">
    <property type="protein sequence ID" value="CAD8141614.1"/>
    <property type="molecule type" value="Genomic_DNA"/>
</dbReference>
<dbReference type="OrthoDB" id="60033at2759"/>
<dbReference type="GO" id="GO:0000155">
    <property type="term" value="F:phosphorelay sensor kinase activity"/>
    <property type="evidence" value="ECO:0007669"/>
    <property type="project" value="InterPro"/>
</dbReference>
<feature type="domain" description="Histidine kinase" evidence="4">
    <location>
        <begin position="309"/>
        <end position="535"/>
    </location>
</feature>
<dbReference type="InterPro" id="IPR005467">
    <property type="entry name" value="His_kinase_dom"/>
</dbReference>
<keyword evidence="1 2" id="KW-0597">Phosphoprotein</keyword>
<keyword evidence="3" id="KW-1133">Transmembrane helix</keyword>
<comment type="caution">
    <text evidence="6">The sequence shown here is derived from an EMBL/GenBank/DDBJ whole genome shotgun (WGS) entry which is preliminary data.</text>
</comment>
<evidence type="ECO:0000313" key="6">
    <source>
        <dbReference type="EMBL" id="CAD8141614.1"/>
    </source>
</evidence>
<proteinExistence type="predicted"/>
<dbReference type="PANTHER" id="PTHR43719:SF28">
    <property type="entry name" value="PEROXIDE STRESS-ACTIVATED HISTIDINE KINASE MAK1-RELATED"/>
    <property type="match status" value="1"/>
</dbReference>
<evidence type="ECO:0000256" key="3">
    <source>
        <dbReference type="SAM" id="Phobius"/>
    </source>
</evidence>
<dbReference type="CDD" id="cd17546">
    <property type="entry name" value="REC_hyHK_CKI1_RcsC-like"/>
    <property type="match status" value="1"/>
</dbReference>
<evidence type="ECO:0000259" key="5">
    <source>
        <dbReference type="PROSITE" id="PS50110"/>
    </source>
</evidence>
<keyword evidence="7" id="KW-1185">Reference proteome</keyword>
<evidence type="ECO:0000313" key="7">
    <source>
        <dbReference type="Proteomes" id="UP000689195"/>
    </source>
</evidence>
<feature type="modified residue" description="4-aspartylphosphate" evidence="2">
    <location>
        <position position="708"/>
    </location>
</feature>
<dbReference type="CDD" id="cd00082">
    <property type="entry name" value="HisKA"/>
    <property type="match status" value="1"/>
</dbReference>
<dbReference type="PROSITE" id="PS50109">
    <property type="entry name" value="HIS_KIN"/>
    <property type="match status" value="1"/>
</dbReference>
<organism evidence="6 7">
    <name type="scientific">Paramecium pentaurelia</name>
    <dbReference type="NCBI Taxonomy" id="43138"/>
    <lineage>
        <taxon>Eukaryota</taxon>
        <taxon>Sar</taxon>
        <taxon>Alveolata</taxon>
        <taxon>Ciliophora</taxon>
        <taxon>Intramacronucleata</taxon>
        <taxon>Oligohymenophorea</taxon>
        <taxon>Peniculida</taxon>
        <taxon>Parameciidae</taxon>
        <taxon>Paramecium</taxon>
    </lineage>
</organism>
<dbReference type="SMART" id="SM00387">
    <property type="entry name" value="HATPase_c"/>
    <property type="match status" value="1"/>
</dbReference>
<feature type="domain" description="Response regulatory" evidence="5">
    <location>
        <begin position="654"/>
        <end position="774"/>
    </location>
</feature>
<evidence type="ECO:0000256" key="2">
    <source>
        <dbReference type="PROSITE-ProRule" id="PRU00169"/>
    </source>
</evidence>